<dbReference type="EMBL" id="REFR01000013">
    <property type="protein sequence ID" value="RMB04634.1"/>
    <property type="molecule type" value="Genomic_DNA"/>
</dbReference>
<dbReference type="Gene3D" id="2.60.120.620">
    <property type="entry name" value="q2cbj1_9rhob like domain"/>
    <property type="match status" value="1"/>
</dbReference>
<dbReference type="SUPFAM" id="SSF51197">
    <property type="entry name" value="Clavaminate synthase-like"/>
    <property type="match status" value="1"/>
</dbReference>
<dbReference type="AlphaFoldDB" id="A0A3M0C484"/>
<dbReference type="InterPro" id="IPR008775">
    <property type="entry name" value="Phytyl_CoA_dOase-like"/>
</dbReference>
<reference evidence="3 4" key="1">
    <citation type="submission" date="2018-10" db="EMBL/GenBank/DDBJ databases">
        <title>Genomic Encyclopedia of Archaeal and Bacterial Type Strains, Phase II (KMG-II): from individual species to whole genera.</title>
        <authorList>
            <person name="Goeker M."/>
        </authorList>
    </citation>
    <scope>NUCLEOTIDE SEQUENCE [LARGE SCALE GENOMIC DNA]</scope>
    <source>
        <strain evidence="3 4">DSM 25217</strain>
    </source>
</reference>
<sequence length="301" mass="33857">MQQTVVDDHTLPRFEAGDFTGVSERMRQAFERDGVLVLDNMVAPDDCDALKARMHDMLDTFDWQEHRTVFSTTSKAHAQEEYFLSSGHTTRFFFEEGAVDGNGNLTCAPDQALNKLGHAMHDLDPVFDRFSRQPRFRALADGLGMIRPLLLQSMYIYKQPRIGGEVVCHQDATYLWTEPQTCLAFWIALEDATLENGCLWGIPGAHRLGTAPKLRFRRTGDDRGTVTDTLDDTPFDEATKVPLEAPKGTLIAFNGLFPHLSGPNRSDKSRHAYTLHMIDGTASYPADNWLRRPANLPLKGF</sequence>
<dbReference type="PANTHER" id="PTHR20883:SF15">
    <property type="entry name" value="PHYTANOYL-COA DIOXYGENASE DOMAIN-CONTAINING PROTEIN 1"/>
    <property type="match status" value="1"/>
</dbReference>
<comment type="caution">
    <text evidence="3">The sequence shown here is derived from an EMBL/GenBank/DDBJ whole genome shotgun (WGS) entry which is preliminary data.</text>
</comment>
<dbReference type="GO" id="GO:0005506">
    <property type="term" value="F:iron ion binding"/>
    <property type="evidence" value="ECO:0007669"/>
    <property type="project" value="UniProtKB-ARBA"/>
</dbReference>
<accession>A0A3M0C484</accession>
<evidence type="ECO:0000256" key="1">
    <source>
        <dbReference type="ARBA" id="ARBA00022723"/>
    </source>
</evidence>
<keyword evidence="1" id="KW-0479">Metal-binding</keyword>
<dbReference type="Pfam" id="PF05721">
    <property type="entry name" value="PhyH"/>
    <property type="match status" value="1"/>
</dbReference>
<evidence type="ECO:0000256" key="2">
    <source>
        <dbReference type="ARBA" id="ARBA00023004"/>
    </source>
</evidence>
<keyword evidence="4" id="KW-1185">Reference proteome</keyword>
<dbReference type="GO" id="GO:0016706">
    <property type="term" value="F:2-oxoglutarate-dependent dioxygenase activity"/>
    <property type="evidence" value="ECO:0007669"/>
    <property type="project" value="UniProtKB-ARBA"/>
</dbReference>
<keyword evidence="2" id="KW-0408">Iron</keyword>
<evidence type="ECO:0000313" key="3">
    <source>
        <dbReference type="EMBL" id="RMB04634.1"/>
    </source>
</evidence>
<evidence type="ECO:0000313" key="4">
    <source>
        <dbReference type="Proteomes" id="UP000271227"/>
    </source>
</evidence>
<dbReference type="PANTHER" id="PTHR20883">
    <property type="entry name" value="PHYTANOYL-COA DIOXYGENASE DOMAIN CONTAINING 1"/>
    <property type="match status" value="1"/>
</dbReference>
<dbReference type="RefSeq" id="WP_211332263.1">
    <property type="nucleotide sequence ID" value="NZ_REFR01000013.1"/>
</dbReference>
<dbReference type="InParanoid" id="A0A3M0C484"/>
<proteinExistence type="predicted"/>
<name>A0A3M0C484_9PROT</name>
<protein>
    <submittedName>
        <fullName evidence="3">Phytanoyl-CoA hydroxylase</fullName>
    </submittedName>
</protein>
<gene>
    <name evidence="3" type="ORF">BXY39_2905</name>
</gene>
<organism evidence="3 4">
    <name type="scientific">Eilatimonas milleporae</name>
    <dbReference type="NCBI Taxonomy" id="911205"/>
    <lineage>
        <taxon>Bacteria</taxon>
        <taxon>Pseudomonadati</taxon>
        <taxon>Pseudomonadota</taxon>
        <taxon>Alphaproteobacteria</taxon>
        <taxon>Kordiimonadales</taxon>
        <taxon>Kordiimonadaceae</taxon>
        <taxon>Eilatimonas</taxon>
    </lineage>
</organism>
<dbReference type="Proteomes" id="UP000271227">
    <property type="component" value="Unassembled WGS sequence"/>
</dbReference>